<dbReference type="InterPro" id="IPR036837">
    <property type="entry name" value="Cation_efflux_CTD_sf"/>
</dbReference>
<evidence type="ECO:0000256" key="5">
    <source>
        <dbReference type="ARBA" id="ARBA00022989"/>
    </source>
</evidence>
<protein>
    <submittedName>
        <fullName evidence="10">Cobalt-zinc-cadmium resistance protein</fullName>
    </submittedName>
</protein>
<keyword evidence="11" id="KW-1185">Reference proteome</keyword>
<keyword evidence="6 7" id="KW-0472">Membrane</keyword>
<evidence type="ECO:0000313" key="11">
    <source>
        <dbReference type="Proteomes" id="UP000018680"/>
    </source>
</evidence>
<dbReference type="HOGENOM" id="CLU_013430_3_6_12"/>
<evidence type="ECO:0000313" key="10">
    <source>
        <dbReference type="EMBL" id="AHC14959.1"/>
    </source>
</evidence>
<dbReference type="PATRIC" id="fig|1307761.3.peg.1565"/>
<dbReference type="Gene3D" id="1.20.1510.10">
    <property type="entry name" value="Cation efflux protein transmembrane domain"/>
    <property type="match status" value="1"/>
</dbReference>
<sequence>MQRQHEHNQRRESQLRTAGIVGIAGNALLAGAKITVGYLTHSLAVIGDGIDSATDIITSVIGLFTASIANKPPDREHPYGHQRAETIATKLLSFTITFAGIQLFISTVKHLIDGETLEIPGNAALYVTLFSIAGKIALALYKGRLGRRINSPMLKADAQNMRNDVLLSTTVLTGVVLSQLLALPILDRILALGISVIIIKSGVGIFMETSEELMDGLDDPDVYRTLFSAVREIPGVHHPHRARIRKINFQLLVDLDIEVKADLTVQEGHSIANKVESRIKERVPEVSDVLVHVEPLGVQHAQESYGLDEDDVC</sequence>
<dbReference type="KEGG" id="slr:L21SP2_1570"/>
<evidence type="ECO:0000256" key="2">
    <source>
        <dbReference type="ARBA" id="ARBA00008114"/>
    </source>
</evidence>
<evidence type="ECO:0000259" key="9">
    <source>
        <dbReference type="Pfam" id="PF16916"/>
    </source>
</evidence>
<dbReference type="Gene3D" id="3.30.70.1350">
    <property type="entry name" value="Cation efflux protein, cytoplasmic domain"/>
    <property type="match status" value="1"/>
</dbReference>
<reference evidence="10 11" key="1">
    <citation type="journal article" date="2015" name="Stand. Genomic Sci.">
        <title>Complete genome sequence and description of Salinispira pacifica gen. nov., sp. nov., a novel spirochaete isolated form a hypersaline microbial mat.</title>
        <authorList>
            <person name="Ben Hania W."/>
            <person name="Joseph M."/>
            <person name="Schumann P."/>
            <person name="Bunk B."/>
            <person name="Fiebig A."/>
            <person name="Sproer C."/>
            <person name="Klenk H.P."/>
            <person name="Fardeau M.L."/>
            <person name="Spring S."/>
        </authorList>
    </citation>
    <scope>NUCLEOTIDE SEQUENCE [LARGE SCALE GENOMIC DNA]</scope>
    <source>
        <strain evidence="10 11">L21-RPul-D2</strain>
    </source>
</reference>
<feature type="transmembrane region" description="Helical" evidence="7">
    <location>
        <begin position="20"/>
        <end position="40"/>
    </location>
</feature>
<dbReference type="PANTHER" id="PTHR43840">
    <property type="entry name" value="MITOCHONDRIAL METAL TRANSPORTER 1-RELATED"/>
    <property type="match status" value="1"/>
</dbReference>
<keyword evidence="5 7" id="KW-1133">Transmembrane helix</keyword>
<dbReference type="NCBIfam" id="TIGR01297">
    <property type="entry name" value="CDF"/>
    <property type="match status" value="1"/>
</dbReference>
<dbReference type="InterPro" id="IPR058533">
    <property type="entry name" value="Cation_efflux_TM"/>
</dbReference>
<dbReference type="STRING" id="1307761.L21SP2_1570"/>
<name>V5WHC8_9SPIO</name>
<dbReference type="Pfam" id="PF16916">
    <property type="entry name" value="ZT_dimer"/>
    <property type="match status" value="1"/>
</dbReference>
<comment type="similarity">
    <text evidence="2">Belongs to the cation diffusion facilitator (CDF) transporter (TC 2.A.4) family.</text>
</comment>
<dbReference type="eggNOG" id="COG0053">
    <property type="taxonomic scope" value="Bacteria"/>
</dbReference>
<gene>
    <name evidence="10" type="ORF">L21SP2_1570</name>
</gene>
<evidence type="ECO:0000256" key="4">
    <source>
        <dbReference type="ARBA" id="ARBA00022692"/>
    </source>
</evidence>
<feature type="transmembrane region" description="Helical" evidence="7">
    <location>
        <begin position="164"/>
        <end position="183"/>
    </location>
</feature>
<dbReference type="Pfam" id="PF01545">
    <property type="entry name" value="Cation_efflux"/>
    <property type="match status" value="1"/>
</dbReference>
<feature type="transmembrane region" description="Helical" evidence="7">
    <location>
        <begin position="124"/>
        <end position="143"/>
    </location>
</feature>
<feature type="transmembrane region" description="Helical" evidence="7">
    <location>
        <begin position="91"/>
        <end position="112"/>
    </location>
</feature>
<dbReference type="InterPro" id="IPR050291">
    <property type="entry name" value="CDF_Transporter"/>
</dbReference>
<evidence type="ECO:0000256" key="7">
    <source>
        <dbReference type="SAM" id="Phobius"/>
    </source>
</evidence>
<evidence type="ECO:0000259" key="8">
    <source>
        <dbReference type="Pfam" id="PF01545"/>
    </source>
</evidence>
<dbReference type="GO" id="GO:0016020">
    <property type="term" value="C:membrane"/>
    <property type="evidence" value="ECO:0007669"/>
    <property type="project" value="UniProtKB-SubCell"/>
</dbReference>
<comment type="subcellular location">
    <subcellularLocation>
        <location evidence="1">Membrane</location>
        <topology evidence="1">Multi-pass membrane protein</topology>
    </subcellularLocation>
</comment>
<dbReference type="EMBL" id="CP006939">
    <property type="protein sequence ID" value="AHC14959.1"/>
    <property type="molecule type" value="Genomic_DNA"/>
</dbReference>
<dbReference type="FunFam" id="1.20.1510.10:FF:000006">
    <property type="entry name" value="Divalent cation efflux transporter"/>
    <property type="match status" value="1"/>
</dbReference>
<accession>V5WHC8</accession>
<feature type="transmembrane region" description="Helical" evidence="7">
    <location>
        <begin position="52"/>
        <end position="70"/>
    </location>
</feature>
<organism evidence="10 11">
    <name type="scientific">Salinispira pacifica</name>
    <dbReference type="NCBI Taxonomy" id="1307761"/>
    <lineage>
        <taxon>Bacteria</taxon>
        <taxon>Pseudomonadati</taxon>
        <taxon>Spirochaetota</taxon>
        <taxon>Spirochaetia</taxon>
        <taxon>Spirochaetales</taxon>
        <taxon>Spirochaetaceae</taxon>
        <taxon>Salinispira</taxon>
    </lineage>
</organism>
<dbReference type="RefSeq" id="WP_024267879.1">
    <property type="nucleotide sequence ID" value="NC_023035.1"/>
</dbReference>
<evidence type="ECO:0000256" key="3">
    <source>
        <dbReference type="ARBA" id="ARBA00022448"/>
    </source>
</evidence>
<dbReference type="Proteomes" id="UP000018680">
    <property type="component" value="Chromosome"/>
</dbReference>
<dbReference type="AlphaFoldDB" id="V5WHC8"/>
<dbReference type="SUPFAM" id="SSF161111">
    <property type="entry name" value="Cation efflux protein transmembrane domain-like"/>
    <property type="match status" value="1"/>
</dbReference>
<feature type="domain" description="Cation efflux protein transmembrane" evidence="8">
    <location>
        <begin position="20"/>
        <end position="214"/>
    </location>
</feature>
<dbReference type="PANTHER" id="PTHR43840:SF50">
    <property type="entry name" value="MANGANESE EFFLUX SYSTEM PROTEIN MNES"/>
    <property type="match status" value="1"/>
</dbReference>
<proteinExistence type="inferred from homology"/>
<dbReference type="InterPro" id="IPR002524">
    <property type="entry name" value="Cation_efflux"/>
</dbReference>
<dbReference type="SUPFAM" id="SSF160240">
    <property type="entry name" value="Cation efflux protein cytoplasmic domain-like"/>
    <property type="match status" value="1"/>
</dbReference>
<dbReference type="GO" id="GO:0008324">
    <property type="term" value="F:monoatomic cation transmembrane transporter activity"/>
    <property type="evidence" value="ECO:0007669"/>
    <property type="project" value="InterPro"/>
</dbReference>
<dbReference type="InterPro" id="IPR027470">
    <property type="entry name" value="Cation_efflux_CTD"/>
</dbReference>
<evidence type="ECO:0000256" key="1">
    <source>
        <dbReference type="ARBA" id="ARBA00004141"/>
    </source>
</evidence>
<feature type="domain" description="Cation efflux protein cytoplasmic" evidence="9">
    <location>
        <begin position="220"/>
        <end position="295"/>
    </location>
</feature>
<evidence type="ECO:0000256" key="6">
    <source>
        <dbReference type="ARBA" id="ARBA00023136"/>
    </source>
</evidence>
<keyword evidence="3" id="KW-0813">Transport</keyword>
<keyword evidence="4 7" id="KW-0812">Transmembrane</keyword>
<dbReference type="OrthoDB" id="9806522at2"/>
<dbReference type="InterPro" id="IPR027469">
    <property type="entry name" value="Cation_efflux_TMD_sf"/>
</dbReference>